<keyword evidence="6 7" id="KW-0482">Metalloprotease</keyword>
<feature type="domain" description="Peptidase M3A/M3B catalytic" evidence="9">
    <location>
        <begin position="273"/>
        <end position="723"/>
    </location>
</feature>
<dbReference type="KEGG" id="pspi:PS2015_953"/>
<comment type="similarity">
    <text evidence="1 7">Belongs to the peptidase M3 family.</text>
</comment>
<dbReference type="GO" id="GO:0005829">
    <property type="term" value="C:cytosol"/>
    <property type="evidence" value="ECO:0007669"/>
    <property type="project" value="TreeGrafter"/>
</dbReference>
<dbReference type="InterPro" id="IPR045090">
    <property type="entry name" value="Pept_M3A_M3B"/>
</dbReference>
<dbReference type="GO" id="GO:0004222">
    <property type="term" value="F:metalloendopeptidase activity"/>
    <property type="evidence" value="ECO:0007669"/>
    <property type="project" value="InterPro"/>
</dbReference>
<evidence type="ECO:0000256" key="7">
    <source>
        <dbReference type="RuleBase" id="RU003435"/>
    </source>
</evidence>
<evidence type="ECO:0000256" key="8">
    <source>
        <dbReference type="SAM" id="SignalP"/>
    </source>
</evidence>
<dbReference type="Proteomes" id="UP000065641">
    <property type="component" value="Chromosome"/>
</dbReference>
<dbReference type="PANTHER" id="PTHR43660:SF1">
    <property type="entry name" value="DIPEPTIDYL CARBOXYPEPTIDASE"/>
    <property type="match status" value="1"/>
</dbReference>
<name>A0A0S2KBB7_9GAMM</name>
<dbReference type="GO" id="GO:0006508">
    <property type="term" value="P:proteolysis"/>
    <property type="evidence" value="ECO:0007669"/>
    <property type="project" value="UniProtKB-KW"/>
</dbReference>
<evidence type="ECO:0000256" key="5">
    <source>
        <dbReference type="ARBA" id="ARBA00022833"/>
    </source>
</evidence>
<dbReference type="InterPro" id="IPR001567">
    <property type="entry name" value="Pept_M3A_M3B_dom"/>
</dbReference>
<dbReference type="Gene3D" id="1.20.1050.40">
    <property type="entry name" value="Endopeptidase. Chain P, domain 1"/>
    <property type="match status" value="1"/>
</dbReference>
<dbReference type="InterPro" id="IPR024077">
    <property type="entry name" value="Neurolysin/TOP_dom2"/>
</dbReference>
<gene>
    <name evidence="10" type="ORF">PS2015_953</name>
</gene>
<sequence length="726" mass="82042" precursor="true">MKFRKLGLAVGISAAMAACSDNSSSTATDNTMTDNNLQASEQAPNQSNPFFAESTLPYGLPPFDQIRAEHFLPAFERAMQIELQEIERIANNQETASFENTIVAMERSGRDMDRVRRVFFNLVGANTSAELQQIQREISPRLSAHNDTINLNAELFSRLQHVYQQRNELNLDAESMRLLERYHTRFVRSGALLTEEQKTQLRDINSELASLGTAFSQNVLAEVNDSALLVNSREQLAGLSESQIQSAAQAAQMRGHDGQYLITLLNTSNQPILSSLSNRDLREQIHTASLQRGIRGNDYDTRKIVARTLRLRAERARLLGYDTHADYILSEQTAGSAAAVNEMLNDIVPVAVANARAEGEAIQEMINASESEPFELAAWDWSYYAEKVRAERYAFDESEVRPYFELTNVLTNGVFYAAEQVYGLTFKHRDDLPAYHDDVTVWEVFDTDGSPLGLMLTDFYARSSKRGGAWMNSYDLPSELSGGHPVIAMHQNITKPPVGEPTLLTFDEVTTMFHEFGHVLHGIMTRVNYPFFAGTAVPRDFVEFPSQVNEMWASWPQVLQNYARHYKTGEQIPLELLDKVLDAEQFNQGYGTTEYIAASVLDQALHQLPLERLPEADELINFEQQVLREQGLDYAPVPPRYRTAYFSHIMGGYSAGYYSYIWSEVLDADAVEWFRENGGMRRENGQHFRDTLLSRGGSADAMQLYLDFADRQPDPAHMLRRRGLAD</sequence>
<keyword evidence="3 7" id="KW-0479">Metal-binding</keyword>
<dbReference type="PATRIC" id="fig|1249552.3.peg.958"/>
<dbReference type="CDD" id="cd06456">
    <property type="entry name" value="M3A_DCP"/>
    <property type="match status" value="1"/>
</dbReference>
<keyword evidence="11" id="KW-1185">Reference proteome</keyword>
<evidence type="ECO:0000256" key="3">
    <source>
        <dbReference type="ARBA" id="ARBA00022723"/>
    </source>
</evidence>
<feature type="signal peptide" evidence="8">
    <location>
        <begin position="1"/>
        <end position="20"/>
    </location>
</feature>
<dbReference type="AlphaFoldDB" id="A0A0S2KBB7"/>
<dbReference type="GO" id="GO:0046872">
    <property type="term" value="F:metal ion binding"/>
    <property type="evidence" value="ECO:0007669"/>
    <property type="project" value="UniProtKB-UniRule"/>
</dbReference>
<dbReference type="Gene3D" id="1.10.1370.10">
    <property type="entry name" value="Neurolysin, domain 3"/>
    <property type="match status" value="1"/>
</dbReference>
<reference evidence="10 11" key="1">
    <citation type="submission" date="2015-11" db="EMBL/GenBank/DDBJ databases">
        <authorList>
            <person name="Zhang Y."/>
            <person name="Guo Z."/>
        </authorList>
    </citation>
    <scope>NUCLEOTIDE SEQUENCE [LARGE SCALE GENOMIC DNA]</scope>
    <source>
        <strain evidence="10 11">KCTC 32221</strain>
    </source>
</reference>
<dbReference type="EMBL" id="CP013189">
    <property type="protein sequence ID" value="ALO45623.1"/>
    <property type="molecule type" value="Genomic_DNA"/>
</dbReference>
<protein>
    <recommendedName>
        <fullName evidence="9">Peptidase M3A/M3B catalytic domain-containing protein</fullName>
    </recommendedName>
</protein>
<dbReference type="FunFam" id="3.40.390.10:FF:000009">
    <property type="entry name" value="Oligopeptidase A"/>
    <property type="match status" value="1"/>
</dbReference>
<evidence type="ECO:0000256" key="6">
    <source>
        <dbReference type="ARBA" id="ARBA00023049"/>
    </source>
</evidence>
<dbReference type="Gene3D" id="3.40.390.10">
    <property type="entry name" value="Collagenase (Catalytic Domain)"/>
    <property type="match status" value="1"/>
</dbReference>
<keyword evidence="4 7" id="KW-0378">Hydrolase</keyword>
<proteinExistence type="inferred from homology"/>
<dbReference type="RefSeq" id="WP_335338256.1">
    <property type="nucleotide sequence ID" value="NZ_CP013189.1"/>
</dbReference>
<dbReference type="SUPFAM" id="SSF55486">
    <property type="entry name" value="Metalloproteases ('zincins'), catalytic domain"/>
    <property type="match status" value="1"/>
</dbReference>
<evidence type="ECO:0000256" key="4">
    <source>
        <dbReference type="ARBA" id="ARBA00022801"/>
    </source>
</evidence>
<organism evidence="10 11">
    <name type="scientific">Pseudohongiella spirulinae</name>
    <dbReference type="NCBI Taxonomy" id="1249552"/>
    <lineage>
        <taxon>Bacteria</taxon>
        <taxon>Pseudomonadati</taxon>
        <taxon>Pseudomonadota</taxon>
        <taxon>Gammaproteobacteria</taxon>
        <taxon>Pseudomonadales</taxon>
        <taxon>Pseudohongiellaceae</taxon>
        <taxon>Pseudohongiella</taxon>
    </lineage>
</organism>
<dbReference type="InterPro" id="IPR024080">
    <property type="entry name" value="Neurolysin/TOP_N"/>
</dbReference>
<feature type="chain" id="PRO_5006601407" description="Peptidase M3A/M3B catalytic domain-containing protein" evidence="8">
    <location>
        <begin position="21"/>
        <end position="726"/>
    </location>
</feature>
<comment type="cofactor">
    <cofactor evidence="7">
        <name>Zn(2+)</name>
        <dbReference type="ChEBI" id="CHEBI:29105"/>
    </cofactor>
    <text evidence="7">Binds 1 zinc ion.</text>
</comment>
<dbReference type="Pfam" id="PF01432">
    <property type="entry name" value="Peptidase_M3"/>
    <property type="match status" value="1"/>
</dbReference>
<keyword evidence="8" id="KW-0732">Signal</keyword>
<evidence type="ECO:0000256" key="2">
    <source>
        <dbReference type="ARBA" id="ARBA00022670"/>
    </source>
</evidence>
<evidence type="ECO:0000256" key="1">
    <source>
        <dbReference type="ARBA" id="ARBA00006040"/>
    </source>
</evidence>
<keyword evidence="5 7" id="KW-0862">Zinc</keyword>
<evidence type="ECO:0000313" key="10">
    <source>
        <dbReference type="EMBL" id="ALO45623.1"/>
    </source>
</evidence>
<evidence type="ECO:0000259" key="9">
    <source>
        <dbReference type="Pfam" id="PF01432"/>
    </source>
</evidence>
<evidence type="ECO:0000313" key="11">
    <source>
        <dbReference type="Proteomes" id="UP000065641"/>
    </source>
</evidence>
<dbReference type="InterPro" id="IPR034005">
    <property type="entry name" value="M3A_DCP"/>
</dbReference>
<dbReference type="InterPro" id="IPR024079">
    <property type="entry name" value="MetalloPept_cat_dom_sf"/>
</dbReference>
<keyword evidence="2 7" id="KW-0645">Protease</keyword>
<dbReference type="PANTHER" id="PTHR43660">
    <property type="entry name" value="DIPEPTIDYL CARBOXYPEPTIDASE"/>
    <property type="match status" value="1"/>
</dbReference>
<dbReference type="GO" id="GO:0004180">
    <property type="term" value="F:carboxypeptidase activity"/>
    <property type="evidence" value="ECO:0007669"/>
    <property type="project" value="TreeGrafter"/>
</dbReference>
<dbReference type="PROSITE" id="PS51257">
    <property type="entry name" value="PROKAR_LIPOPROTEIN"/>
    <property type="match status" value="1"/>
</dbReference>
<accession>A0A0S2KBB7</accession>
<dbReference type="STRING" id="1249552.PS2015_953"/>